<keyword evidence="1" id="KW-0547">Nucleotide-binding</keyword>
<dbReference type="Gene3D" id="3.40.50.300">
    <property type="entry name" value="P-loop containing nucleotide triphosphate hydrolases"/>
    <property type="match status" value="1"/>
</dbReference>
<dbReference type="GO" id="GO:0005524">
    <property type="term" value="F:ATP binding"/>
    <property type="evidence" value="ECO:0007669"/>
    <property type="project" value="UniProtKB-KW"/>
</dbReference>
<dbReference type="InterPro" id="IPR027417">
    <property type="entry name" value="P-loop_NTPase"/>
</dbReference>
<keyword evidence="5" id="KW-1185">Reference proteome</keyword>
<dbReference type="PIRSF" id="PIRSF003092">
    <property type="entry name" value="MinD"/>
    <property type="match status" value="1"/>
</dbReference>
<evidence type="ECO:0000259" key="3">
    <source>
        <dbReference type="Pfam" id="PF13614"/>
    </source>
</evidence>
<name>A0A1H7XNU1_9BACT</name>
<evidence type="ECO:0000256" key="2">
    <source>
        <dbReference type="ARBA" id="ARBA00022840"/>
    </source>
</evidence>
<dbReference type="PANTHER" id="PTHR43384">
    <property type="entry name" value="SEPTUM SITE-DETERMINING PROTEIN MIND HOMOLOG, CHLOROPLASTIC-RELATED"/>
    <property type="match status" value="1"/>
</dbReference>
<evidence type="ECO:0000313" key="5">
    <source>
        <dbReference type="Proteomes" id="UP000198744"/>
    </source>
</evidence>
<dbReference type="AlphaFoldDB" id="A0A1H7XNU1"/>
<dbReference type="OrthoDB" id="9773088at2"/>
<dbReference type="InterPro" id="IPR025669">
    <property type="entry name" value="AAA_dom"/>
</dbReference>
<dbReference type="GO" id="GO:0016887">
    <property type="term" value="F:ATP hydrolysis activity"/>
    <property type="evidence" value="ECO:0007669"/>
    <property type="project" value="TreeGrafter"/>
</dbReference>
<dbReference type="InterPro" id="IPR033875">
    <property type="entry name" value="FlhG"/>
</dbReference>
<dbReference type="SUPFAM" id="SSF52540">
    <property type="entry name" value="P-loop containing nucleoside triphosphate hydrolases"/>
    <property type="match status" value="1"/>
</dbReference>
<keyword evidence="4" id="KW-0282">Flagellum</keyword>
<dbReference type="PANTHER" id="PTHR43384:SF4">
    <property type="entry name" value="CELLULOSE BIOSYNTHESIS PROTEIN BCSQ-RELATED"/>
    <property type="match status" value="1"/>
</dbReference>
<keyword evidence="2" id="KW-0067">ATP-binding</keyword>
<dbReference type="InterPro" id="IPR025501">
    <property type="entry name" value="MinD_FleN"/>
</dbReference>
<evidence type="ECO:0000256" key="1">
    <source>
        <dbReference type="ARBA" id="ARBA00022741"/>
    </source>
</evidence>
<dbReference type="GO" id="GO:0005829">
    <property type="term" value="C:cytosol"/>
    <property type="evidence" value="ECO:0007669"/>
    <property type="project" value="TreeGrafter"/>
</dbReference>
<evidence type="ECO:0000313" key="4">
    <source>
        <dbReference type="EMBL" id="SEM35466.1"/>
    </source>
</evidence>
<feature type="domain" description="AAA" evidence="3">
    <location>
        <begin position="12"/>
        <end position="172"/>
    </location>
</feature>
<dbReference type="Proteomes" id="UP000198744">
    <property type="component" value="Unassembled WGS sequence"/>
</dbReference>
<keyword evidence="4" id="KW-0966">Cell projection</keyword>
<dbReference type="Pfam" id="PF13614">
    <property type="entry name" value="AAA_31"/>
    <property type="match status" value="1"/>
</dbReference>
<dbReference type="GO" id="GO:0009898">
    <property type="term" value="C:cytoplasmic side of plasma membrane"/>
    <property type="evidence" value="ECO:0007669"/>
    <property type="project" value="TreeGrafter"/>
</dbReference>
<dbReference type="GO" id="GO:0051782">
    <property type="term" value="P:negative regulation of cell division"/>
    <property type="evidence" value="ECO:0007669"/>
    <property type="project" value="TreeGrafter"/>
</dbReference>
<dbReference type="EMBL" id="FOBS01000011">
    <property type="protein sequence ID" value="SEM35466.1"/>
    <property type="molecule type" value="Genomic_DNA"/>
</dbReference>
<reference evidence="4 5" key="1">
    <citation type="submission" date="2016-10" db="EMBL/GenBank/DDBJ databases">
        <authorList>
            <person name="de Groot N.N."/>
        </authorList>
    </citation>
    <scope>NUCLEOTIDE SEQUENCE [LARGE SCALE GENOMIC DNA]</scope>
    <source>
        <strain evidence="4 5">DSM 8423</strain>
    </source>
</reference>
<proteinExistence type="predicted"/>
<dbReference type="STRING" id="43775.SAMN04489760_11184"/>
<protein>
    <submittedName>
        <fullName evidence="4">Flagellar biosynthesis protein FlhG</fullName>
    </submittedName>
</protein>
<accession>A0A1H7XNU1</accession>
<gene>
    <name evidence="4" type="ORF">SAMN04489760_11184</name>
</gene>
<sequence>MIFGRKNSERVRTIAITSGKGGVGKTNITASLACALARMNKKTFVLDADAGLANIDVVLGLTPKYNLYHVLAGERKLSEVIVSGPCGVKILPSASGIQEMTNLSRGQKLTLLEDLDSIQETLDFMLIDTAAGIASNVMYFNMAAREIVVIATPEPTSLTDAYALIKVLHQKYAKKRFRLLINMVNSAAEAHNVFLRLSHATEHFLNVNIEYLGYILQDKKLQDAVRMQQAFVELYPGSQASLCIKKIAEKICSENPEYDENGNISFFGDKRLGNECRSKRT</sequence>
<dbReference type="InterPro" id="IPR050625">
    <property type="entry name" value="ParA/MinD_ATPase"/>
</dbReference>
<keyword evidence="4" id="KW-0969">Cilium</keyword>
<dbReference type="CDD" id="cd02038">
    <property type="entry name" value="FlhG-like"/>
    <property type="match status" value="1"/>
</dbReference>
<organism evidence="4 5">
    <name type="scientific">Syntrophus gentianae</name>
    <dbReference type="NCBI Taxonomy" id="43775"/>
    <lineage>
        <taxon>Bacteria</taxon>
        <taxon>Pseudomonadati</taxon>
        <taxon>Thermodesulfobacteriota</taxon>
        <taxon>Syntrophia</taxon>
        <taxon>Syntrophales</taxon>
        <taxon>Syntrophaceae</taxon>
        <taxon>Syntrophus</taxon>
    </lineage>
</organism>